<dbReference type="Pfam" id="PF01479">
    <property type="entry name" value="S4"/>
    <property type="match status" value="1"/>
</dbReference>
<dbReference type="Proteomes" id="UP000521676">
    <property type="component" value="Unassembled WGS sequence"/>
</dbReference>
<dbReference type="GO" id="GO:0015935">
    <property type="term" value="C:small ribosomal subunit"/>
    <property type="evidence" value="ECO:0007669"/>
    <property type="project" value="InterPro"/>
</dbReference>
<dbReference type="PANTHER" id="PTHR11831:SF4">
    <property type="entry name" value="SMALL RIBOSOMAL SUBUNIT PROTEIN US4M"/>
    <property type="match status" value="1"/>
</dbReference>
<evidence type="ECO:0000256" key="4">
    <source>
        <dbReference type="ARBA" id="ARBA00022884"/>
    </source>
</evidence>
<dbReference type="Gene3D" id="3.10.290.10">
    <property type="entry name" value="RNA-binding S4 domain"/>
    <property type="match status" value="1"/>
</dbReference>
<evidence type="ECO:0000256" key="6">
    <source>
        <dbReference type="ARBA" id="ARBA00023274"/>
    </source>
</evidence>
<evidence type="ECO:0000256" key="3">
    <source>
        <dbReference type="ARBA" id="ARBA00022730"/>
    </source>
</evidence>
<proteinExistence type="inferred from homology"/>
<comment type="subunit">
    <text evidence="7 9">Part of the 30S ribosomal subunit. Contacts protein S5. The interaction surface between S4 and S5 is involved in control of translational fidelity.</text>
</comment>
<dbReference type="InterPro" id="IPR002942">
    <property type="entry name" value="S4_RNA-bd"/>
</dbReference>
<protein>
    <recommendedName>
        <fullName evidence="8 9">Small ribosomal subunit protein uS4</fullName>
    </recommendedName>
</protein>
<dbReference type="AlphaFoldDB" id="A0A8T7LZ55"/>
<dbReference type="Gene3D" id="1.10.1050.10">
    <property type="entry name" value="Ribosomal Protein S4 Delta 41, Chain A, domain 1"/>
    <property type="match status" value="1"/>
</dbReference>
<comment type="function">
    <text evidence="9">With S5 and S12 plays an important role in translational accuracy.</text>
</comment>
<keyword evidence="15" id="KW-1185">Reference proteome</keyword>
<dbReference type="GO" id="GO:0019843">
    <property type="term" value="F:rRNA binding"/>
    <property type="evidence" value="ECO:0007669"/>
    <property type="project" value="UniProtKB-UniRule"/>
</dbReference>
<evidence type="ECO:0000313" key="12">
    <source>
        <dbReference type="EMBL" id="NWJ46277.1"/>
    </source>
</evidence>
<keyword evidence="6 9" id="KW-0687">Ribonucleoprotein</keyword>
<evidence type="ECO:0000313" key="13">
    <source>
        <dbReference type="EMBL" id="WJW65651.1"/>
    </source>
</evidence>
<evidence type="ECO:0000256" key="9">
    <source>
        <dbReference type="HAMAP-Rule" id="MF_01306"/>
    </source>
</evidence>
<dbReference type="InterPro" id="IPR005709">
    <property type="entry name" value="Ribosomal_uS4_bac-type"/>
</dbReference>
<dbReference type="GO" id="GO:0006412">
    <property type="term" value="P:translation"/>
    <property type="evidence" value="ECO:0007669"/>
    <property type="project" value="UniProtKB-UniRule"/>
</dbReference>
<dbReference type="RefSeq" id="WP_341467537.1">
    <property type="nucleotide sequence ID" value="NZ_CP128399.1"/>
</dbReference>
<dbReference type="Pfam" id="PF00163">
    <property type="entry name" value="Ribosomal_S4"/>
    <property type="match status" value="1"/>
</dbReference>
<dbReference type="SMART" id="SM01390">
    <property type="entry name" value="Ribosomal_S4"/>
    <property type="match status" value="1"/>
</dbReference>
<dbReference type="GO" id="GO:0042274">
    <property type="term" value="P:ribosomal small subunit biogenesis"/>
    <property type="evidence" value="ECO:0007669"/>
    <property type="project" value="TreeGrafter"/>
</dbReference>
<dbReference type="InterPro" id="IPR022801">
    <property type="entry name" value="Ribosomal_uS4"/>
</dbReference>
<evidence type="ECO:0000256" key="5">
    <source>
        <dbReference type="ARBA" id="ARBA00022980"/>
    </source>
</evidence>
<dbReference type="PROSITE" id="PS50889">
    <property type="entry name" value="S4"/>
    <property type="match status" value="1"/>
</dbReference>
<sequence length="209" mass="24148">MARYTGPVCRLCRREGVKLMLKGERCMTPKCAFENRQETPGVHGAKRQRKLSDYGTQLREKQKARRIYGVLEKQFRKHYDEARRQTGATGERLLQILELRMDNLIYRMGFADSRKQARQLVRHGHFAINGHKTDIPSYIAKIGDTVTLVERSKEKTYFKVVADSIGKHDAPSWLTLDAKGLTGRVVRLPEHAEIDSLLETNLIVEYYSR</sequence>
<dbReference type="CDD" id="cd00165">
    <property type="entry name" value="S4"/>
    <property type="match status" value="1"/>
</dbReference>
<dbReference type="NCBIfam" id="NF003717">
    <property type="entry name" value="PRK05327.1"/>
    <property type="match status" value="1"/>
</dbReference>
<keyword evidence="3 9" id="KW-0699">rRNA-binding</keyword>
<evidence type="ECO:0000256" key="7">
    <source>
        <dbReference type="ARBA" id="ARBA00025813"/>
    </source>
</evidence>
<reference evidence="12 14" key="1">
    <citation type="submission" date="2020-06" db="EMBL/GenBank/DDBJ databases">
        <title>Anoxygenic phototrophic Chloroflexota member uses a Type I reaction center.</title>
        <authorList>
            <person name="Tsuji J.M."/>
            <person name="Shaw N.A."/>
            <person name="Nagashima S."/>
            <person name="Venkiteswaran J."/>
            <person name="Schiff S.L."/>
            <person name="Hanada S."/>
            <person name="Tank M."/>
            <person name="Neufeld J.D."/>
        </authorList>
    </citation>
    <scope>NUCLEOTIDE SEQUENCE [LARGE SCALE GENOMIC DNA]</scope>
    <source>
        <strain evidence="12">L227-S17</strain>
    </source>
</reference>
<evidence type="ECO:0000256" key="2">
    <source>
        <dbReference type="ARBA" id="ARBA00007465"/>
    </source>
</evidence>
<dbReference type="InterPro" id="IPR001912">
    <property type="entry name" value="Ribosomal_uS4_N"/>
</dbReference>
<accession>A0A8T7LZ55</accession>
<keyword evidence="4 9" id="KW-0694">RNA-binding</keyword>
<dbReference type="EMBL" id="JACATZ010000001">
    <property type="protein sequence ID" value="NWJ46277.1"/>
    <property type="molecule type" value="Genomic_DNA"/>
</dbReference>
<gene>
    <name evidence="9 12" type="primary">rpsD</name>
    <name evidence="12" type="ORF">HXX08_10410</name>
    <name evidence="13" type="ORF">OZ401_001427</name>
</gene>
<dbReference type="SMART" id="SM00363">
    <property type="entry name" value="S4"/>
    <property type="match status" value="1"/>
</dbReference>
<feature type="domain" description="RNA-binding S4" evidence="10">
    <location>
        <begin position="99"/>
        <end position="158"/>
    </location>
</feature>
<dbReference type="PANTHER" id="PTHR11831">
    <property type="entry name" value="30S 40S RIBOSOMAL PROTEIN"/>
    <property type="match status" value="1"/>
</dbReference>
<feature type="domain" description="Small ribosomal subunit protein uS4 N-terminal" evidence="11">
    <location>
        <begin position="3"/>
        <end position="98"/>
    </location>
</feature>
<name>A0A8T7LZ55_9CHLR</name>
<dbReference type="EMBL" id="CP128399">
    <property type="protein sequence ID" value="WJW65651.1"/>
    <property type="molecule type" value="Genomic_DNA"/>
</dbReference>
<evidence type="ECO:0000313" key="15">
    <source>
        <dbReference type="Proteomes" id="UP001431572"/>
    </source>
</evidence>
<organism evidence="12 14">
    <name type="scientific">Candidatus Chlorohelix allophototropha</name>
    <dbReference type="NCBI Taxonomy" id="3003348"/>
    <lineage>
        <taxon>Bacteria</taxon>
        <taxon>Bacillati</taxon>
        <taxon>Chloroflexota</taxon>
        <taxon>Chloroflexia</taxon>
        <taxon>Candidatus Chloroheliales</taxon>
        <taxon>Candidatus Chloroheliaceae</taxon>
        <taxon>Candidatus Chlorohelix</taxon>
    </lineage>
</organism>
<dbReference type="FunFam" id="1.10.1050.10:FF:000001">
    <property type="entry name" value="30S ribosomal protein S4"/>
    <property type="match status" value="1"/>
</dbReference>
<dbReference type="HAMAP" id="MF_01306_B">
    <property type="entry name" value="Ribosomal_uS4_B"/>
    <property type="match status" value="1"/>
</dbReference>
<evidence type="ECO:0000256" key="8">
    <source>
        <dbReference type="ARBA" id="ARBA00035254"/>
    </source>
</evidence>
<dbReference type="InterPro" id="IPR036986">
    <property type="entry name" value="S4_RNA-bd_sf"/>
</dbReference>
<dbReference type="SUPFAM" id="SSF55174">
    <property type="entry name" value="Alpha-L RNA-binding motif"/>
    <property type="match status" value="1"/>
</dbReference>
<dbReference type="Proteomes" id="UP001431572">
    <property type="component" value="Chromosome 1"/>
</dbReference>
<dbReference type="FunFam" id="3.10.290.10:FF:000001">
    <property type="entry name" value="30S ribosomal protein S4"/>
    <property type="match status" value="1"/>
</dbReference>
<evidence type="ECO:0000259" key="11">
    <source>
        <dbReference type="SMART" id="SM01390"/>
    </source>
</evidence>
<evidence type="ECO:0000259" key="10">
    <source>
        <dbReference type="SMART" id="SM00363"/>
    </source>
</evidence>
<keyword evidence="5 9" id="KW-0689">Ribosomal protein</keyword>
<dbReference type="NCBIfam" id="TIGR01017">
    <property type="entry name" value="rpsD_bact"/>
    <property type="match status" value="1"/>
</dbReference>
<comment type="function">
    <text evidence="1 9">One of the primary rRNA binding proteins, it binds directly to 16S rRNA where it nucleates assembly of the body of the 30S subunit.</text>
</comment>
<dbReference type="GO" id="GO:0003735">
    <property type="term" value="F:structural constituent of ribosome"/>
    <property type="evidence" value="ECO:0007669"/>
    <property type="project" value="InterPro"/>
</dbReference>
<comment type="similarity">
    <text evidence="2 9">Belongs to the universal ribosomal protein uS4 family.</text>
</comment>
<evidence type="ECO:0000313" key="14">
    <source>
        <dbReference type="Proteomes" id="UP000521676"/>
    </source>
</evidence>
<reference evidence="13" key="2">
    <citation type="journal article" date="2024" name="Nature">
        <title>Anoxygenic phototroph of the Chloroflexota uses a type I reaction centre.</title>
        <authorList>
            <person name="Tsuji J.M."/>
            <person name="Shaw N.A."/>
            <person name="Nagashima S."/>
            <person name="Venkiteswaran J.J."/>
            <person name="Schiff S.L."/>
            <person name="Watanabe T."/>
            <person name="Fukui M."/>
            <person name="Hanada S."/>
            <person name="Tank M."/>
            <person name="Neufeld J.D."/>
        </authorList>
    </citation>
    <scope>NUCLEOTIDE SEQUENCE</scope>
    <source>
        <strain evidence="13">L227-S17</strain>
    </source>
</reference>
<evidence type="ECO:0000256" key="1">
    <source>
        <dbReference type="ARBA" id="ARBA00003866"/>
    </source>
</evidence>